<name>A0ABS3DEW3_9BACT</name>
<keyword evidence="2" id="KW-1185">Reference proteome</keyword>
<comment type="caution">
    <text evidence="1">The sequence shown here is derived from an EMBL/GenBank/DDBJ whole genome shotgun (WGS) entry which is preliminary data.</text>
</comment>
<evidence type="ECO:0000313" key="2">
    <source>
        <dbReference type="Proteomes" id="UP000664052"/>
    </source>
</evidence>
<proteinExistence type="predicted"/>
<dbReference type="Proteomes" id="UP000664052">
    <property type="component" value="Unassembled WGS sequence"/>
</dbReference>
<accession>A0ABS3DEW3</accession>
<organism evidence="1 2">
    <name type="scientific">Corallococcus macrosporus</name>
    <dbReference type="NCBI Taxonomy" id="35"/>
    <lineage>
        <taxon>Bacteria</taxon>
        <taxon>Pseudomonadati</taxon>
        <taxon>Myxococcota</taxon>
        <taxon>Myxococcia</taxon>
        <taxon>Myxococcales</taxon>
        <taxon>Cystobacterineae</taxon>
        <taxon>Myxococcaceae</taxon>
        <taxon>Corallococcus</taxon>
    </lineage>
</organism>
<dbReference type="RefSeq" id="WP_207053070.1">
    <property type="nucleotide sequence ID" value="NZ_JAFIMU010000007.1"/>
</dbReference>
<sequence length="137" mass="15401">MAKHREWEFGAHRAQFEEPDLLVMKFNGPSKLEDSKKVLEICQEVSAKGPVFVISDVSNSSIEKDARELLVAQAKAEWFRGHVYLGTGPLQRAGAKALMLALYFTGKWTVEVDFADSEREARDLIAKKRLQPPAAKK</sequence>
<reference evidence="1 2" key="1">
    <citation type="submission" date="2021-02" db="EMBL/GenBank/DDBJ databases">
        <title>De Novo genome assembly of isolated myxobacteria.</title>
        <authorList>
            <person name="Stevens D.C."/>
        </authorList>
    </citation>
    <scope>NUCLEOTIDE SEQUENCE [LARGE SCALE GENOMIC DNA]</scope>
    <source>
        <strain evidence="1 2">ATCC 29039</strain>
    </source>
</reference>
<protein>
    <submittedName>
        <fullName evidence="1">Uncharacterized protein</fullName>
    </submittedName>
</protein>
<evidence type="ECO:0000313" key="1">
    <source>
        <dbReference type="EMBL" id="MBN8229710.1"/>
    </source>
</evidence>
<gene>
    <name evidence="1" type="ORF">JYK02_19550</name>
</gene>
<dbReference type="EMBL" id="JAFIMU010000007">
    <property type="protein sequence ID" value="MBN8229710.1"/>
    <property type="molecule type" value="Genomic_DNA"/>
</dbReference>